<dbReference type="EMBL" id="CAMAPF010000117">
    <property type="protein sequence ID" value="CAH9102640.1"/>
    <property type="molecule type" value="Genomic_DNA"/>
</dbReference>
<feature type="compositionally biased region" description="Low complexity" evidence="2">
    <location>
        <begin position="56"/>
        <end position="70"/>
    </location>
</feature>
<gene>
    <name evidence="3" type="ORF">CEPIT_LOCUS16067</name>
</gene>
<feature type="coiled-coil region" evidence="1">
    <location>
        <begin position="200"/>
        <end position="275"/>
    </location>
</feature>
<organism evidence="3 4">
    <name type="scientific">Cuscuta epithymum</name>
    <dbReference type="NCBI Taxonomy" id="186058"/>
    <lineage>
        <taxon>Eukaryota</taxon>
        <taxon>Viridiplantae</taxon>
        <taxon>Streptophyta</taxon>
        <taxon>Embryophyta</taxon>
        <taxon>Tracheophyta</taxon>
        <taxon>Spermatophyta</taxon>
        <taxon>Magnoliopsida</taxon>
        <taxon>eudicotyledons</taxon>
        <taxon>Gunneridae</taxon>
        <taxon>Pentapetalae</taxon>
        <taxon>asterids</taxon>
        <taxon>lamiids</taxon>
        <taxon>Solanales</taxon>
        <taxon>Convolvulaceae</taxon>
        <taxon>Cuscuteae</taxon>
        <taxon>Cuscuta</taxon>
        <taxon>Cuscuta subgen. Cuscuta</taxon>
    </lineage>
</organism>
<reference evidence="3" key="1">
    <citation type="submission" date="2022-07" db="EMBL/GenBank/DDBJ databases">
        <authorList>
            <person name="Macas J."/>
            <person name="Novak P."/>
            <person name="Neumann P."/>
        </authorList>
    </citation>
    <scope>NUCLEOTIDE SEQUENCE</scope>
</reference>
<evidence type="ECO:0000313" key="3">
    <source>
        <dbReference type="EMBL" id="CAH9102640.1"/>
    </source>
</evidence>
<feature type="region of interest" description="Disordered" evidence="2">
    <location>
        <begin position="1"/>
        <end position="98"/>
    </location>
</feature>
<keyword evidence="1" id="KW-0175">Coiled coil</keyword>
<dbReference type="AlphaFoldDB" id="A0AAV0DKT7"/>
<proteinExistence type="predicted"/>
<protein>
    <submittedName>
        <fullName evidence="3">Uncharacterized protein</fullName>
    </submittedName>
</protein>
<keyword evidence="4" id="KW-1185">Reference proteome</keyword>
<accession>A0AAV0DKT7</accession>
<feature type="region of interest" description="Disordered" evidence="2">
    <location>
        <begin position="353"/>
        <end position="413"/>
    </location>
</feature>
<name>A0AAV0DKT7_9ASTE</name>
<comment type="caution">
    <text evidence="3">The sequence shown here is derived from an EMBL/GenBank/DDBJ whole genome shotgun (WGS) entry which is preliminary data.</text>
</comment>
<feature type="compositionally biased region" description="Basic and acidic residues" evidence="2">
    <location>
        <begin position="29"/>
        <end position="54"/>
    </location>
</feature>
<dbReference type="Proteomes" id="UP001152523">
    <property type="component" value="Unassembled WGS sequence"/>
</dbReference>
<feature type="compositionally biased region" description="Basic and acidic residues" evidence="2">
    <location>
        <begin position="373"/>
        <end position="389"/>
    </location>
</feature>
<evidence type="ECO:0000256" key="2">
    <source>
        <dbReference type="SAM" id="MobiDB-lite"/>
    </source>
</evidence>
<evidence type="ECO:0000256" key="1">
    <source>
        <dbReference type="SAM" id="Coils"/>
    </source>
</evidence>
<sequence length="413" mass="44958">MDLKAITMLRNKLDKEQKKKAGKPSTQKPVDEFFPKADTIKAPVDEGSFKKESAAADDVVGSDAGGSAAEGQKKKRAGKGAAPPEKRQKKGGAEKVGAPLVIIDEQAPVVTPPRSPPTHADEDLREKEVIHFPIQKGTAVMHSTLNPIEFMRGVMSPKDKLVLSRLEDDVLDYKIASYSTMAALGFSEQARRVEALRIAKGQADDGMRRLAEELAEAKKQLSEAKDTLRVEREGMAKRLEDAKAEARSDAEKVAAEAAKRAAEEAEDAKAEAVSKSGKDAVASFVAEGWKANDQKAWRDMVVGAEIDEWVKGPGSEWLASKGNAYWQGGEFFTQRLIYRKLAQHFNIPSESFDPAAYGLPPRQPDVRVPLPEGEERPILHDSELLRECGGDEEEAGDGATSKDAEEGDQVVDT</sequence>
<evidence type="ECO:0000313" key="4">
    <source>
        <dbReference type="Proteomes" id="UP001152523"/>
    </source>
</evidence>